<gene>
    <name evidence="12" type="ORF">CAOG_005924</name>
</gene>
<evidence type="ECO:0000256" key="6">
    <source>
        <dbReference type="ARBA" id="ARBA00022968"/>
    </source>
</evidence>
<evidence type="ECO:0000256" key="4">
    <source>
        <dbReference type="ARBA" id="ARBA00022679"/>
    </source>
</evidence>
<evidence type="ECO:0000256" key="9">
    <source>
        <dbReference type="ARBA" id="ARBA00023136"/>
    </source>
</evidence>
<protein>
    <recommendedName>
        <fullName evidence="10">Hexosyltransferase</fullName>
        <ecNumber evidence="10">2.4.1.-</ecNumber>
    </recommendedName>
</protein>
<keyword evidence="13" id="KW-1185">Reference proteome</keyword>
<reference evidence="13" key="1">
    <citation type="submission" date="2011-02" db="EMBL/GenBank/DDBJ databases">
        <title>The Genome Sequence of Capsaspora owczarzaki ATCC 30864.</title>
        <authorList>
            <person name="Russ C."/>
            <person name="Cuomo C."/>
            <person name="Burger G."/>
            <person name="Gray M.W."/>
            <person name="Holland P.W.H."/>
            <person name="King N."/>
            <person name="Lang F.B.F."/>
            <person name="Roger A.J."/>
            <person name="Ruiz-Trillo I."/>
            <person name="Young S.K."/>
            <person name="Zeng Q."/>
            <person name="Gargeya S."/>
            <person name="Alvarado L."/>
            <person name="Berlin A."/>
            <person name="Chapman S.B."/>
            <person name="Chen Z."/>
            <person name="Freedman E."/>
            <person name="Gellesch M."/>
            <person name="Goldberg J."/>
            <person name="Griggs A."/>
            <person name="Gujja S."/>
            <person name="Heilman E."/>
            <person name="Heiman D."/>
            <person name="Howarth C."/>
            <person name="Mehta T."/>
            <person name="Neiman D."/>
            <person name="Pearson M."/>
            <person name="Roberts A."/>
            <person name="Saif S."/>
            <person name="Shea T."/>
            <person name="Shenoy N."/>
            <person name="Sisk P."/>
            <person name="Stolte C."/>
            <person name="Sykes S."/>
            <person name="White J."/>
            <person name="Yandava C."/>
            <person name="Haas B."/>
            <person name="Nusbaum C."/>
            <person name="Birren B."/>
        </authorList>
    </citation>
    <scope>NUCLEOTIDE SEQUENCE</scope>
    <source>
        <strain evidence="13">ATCC 30864</strain>
    </source>
</reference>
<dbReference type="EMBL" id="KE346369">
    <property type="protein sequence ID" value="KJE95475.1"/>
    <property type="molecule type" value="Genomic_DNA"/>
</dbReference>
<evidence type="ECO:0000256" key="2">
    <source>
        <dbReference type="ARBA" id="ARBA00008661"/>
    </source>
</evidence>
<evidence type="ECO:0000256" key="11">
    <source>
        <dbReference type="SAM" id="MobiDB-lite"/>
    </source>
</evidence>
<dbReference type="PhylomeDB" id="A0A0D2WT13"/>
<dbReference type="AlphaFoldDB" id="A0A0D2WT13"/>
<dbReference type="GO" id="GO:0016758">
    <property type="term" value="F:hexosyltransferase activity"/>
    <property type="evidence" value="ECO:0007669"/>
    <property type="project" value="InterPro"/>
</dbReference>
<keyword evidence="7" id="KW-1133">Transmembrane helix</keyword>
<dbReference type="InParanoid" id="A0A0D2WT13"/>
<feature type="compositionally biased region" description="Polar residues" evidence="11">
    <location>
        <begin position="39"/>
        <end position="53"/>
    </location>
</feature>
<evidence type="ECO:0000256" key="8">
    <source>
        <dbReference type="ARBA" id="ARBA00023034"/>
    </source>
</evidence>
<evidence type="ECO:0000256" key="1">
    <source>
        <dbReference type="ARBA" id="ARBA00004323"/>
    </source>
</evidence>
<dbReference type="STRING" id="595528.A0A0D2WT13"/>
<evidence type="ECO:0000256" key="10">
    <source>
        <dbReference type="RuleBase" id="RU363063"/>
    </source>
</evidence>
<comment type="subcellular location">
    <subcellularLocation>
        <location evidence="1 10">Golgi apparatus membrane</location>
        <topology evidence="1 10">Single-pass type II membrane protein</topology>
    </subcellularLocation>
</comment>
<evidence type="ECO:0000313" key="12">
    <source>
        <dbReference type="EMBL" id="KJE95475.1"/>
    </source>
</evidence>
<dbReference type="EC" id="2.4.1.-" evidence="10"/>
<dbReference type="RefSeq" id="XP_004345514.1">
    <property type="nucleotide sequence ID" value="XM_004345464.1"/>
</dbReference>
<keyword evidence="4" id="KW-0808">Transferase</keyword>
<sequence>MAYFATLSDSADGPGAVSRWEPMQEHKPPPPLLHIDTNLVIQPGTSSSQTSLTHAAEEPGDPRSSSRRSSHLSTTNKRYPARSKTIIKAPAALESNEDRLDELARLMALAAPLEARLQQLEPWRAAATLVAKDAWHKTSGKQFQMLDATLQAASARRRRDLMSDWQFPANTTLARVEPARMPSTNARLPVPNPSKIAHSLFTVEHNLPASLALPAFVSGPARSAVSSARIALPKRFLLIGVLSANTYRRAAIRETWAADAFKHGVEVRFVLTETEGNGAAVRDEQARYGDLLLIKDKVNYHSLVRKTYGFLRWALQEREVRFIFKTDDDTFVNIPRLLRFLTTQAPIRQLIMGYPWVDKPIATAATAFSRNAEYANSTGLDRYPKYMSGAGIVLTPDVIRSLIVAQHYVPMHQWPREDATFSAWIWGLNLQRWPQIEFLPLSERAPNVDMCINMFLHHCDVLSTAVKAMQNCTPA</sequence>
<dbReference type="Proteomes" id="UP000008743">
    <property type="component" value="Unassembled WGS sequence"/>
</dbReference>
<dbReference type="OrthoDB" id="2139606at2759"/>
<keyword evidence="6" id="KW-0735">Signal-anchor</keyword>
<dbReference type="Gene3D" id="3.90.550.50">
    <property type="match status" value="1"/>
</dbReference>
<evidence type="ECO:0000256" key="5">
    <source>
        <dbReference type="ARBA" id="ARBA00022692"/>
    </source>
</evidence>
<accession>A0A0D2WT13</accession>
<dbReference type="PANTHER" id="PTHR11214">
    <property type="entry name" value="BETA-1,3-N-ACETYLGLUCOSAMINYLTRANSFERASE"/>
    <property type="match status" value="1"/>
</dbReference>
<feature type="region of interest" description="Disordered" evidence="11">
    <location>
        <begin position="1"/>
        <end position="83"/>
    </location>
</feature>
<keyword evidence="3 10" id="KW-0328">Glycosyltransferase</keyword>
<comment type="similarity">
    <text evidence="2 10">Belongs to the glycosyltransferase 31 family.</text>
</comment>
<name>A0A0D2WT13_CAPO3</name>
<organism evidence="12 13">
    <name type="scientific">Capsaspora owczarzaki (strain ATCC 30864)</name>
    <dbReference type="NCBI Taxonomy" id="595528"/>
    <lineage>
        <taxon>Eukaryota</taxon>
        <taxon>Filasterea</taxon>
        <taxon>Capsaspora</taxon>
    </lineage>
</organism>
<evidence type="ECO:0000313" key="13">
    <source>
        <dbReference type="Proteomes" id="UP000008743"/>
    </source>
</evidence>
<keyword evidence="5" id="KW-0812">Transmembrane</keyword>
<keyword evidence="9" id="KW-0472">Membrane</keyword>
<dbReference type="eggNOG" id="KOG2287">
    <property type="taxonomic scope" value="Eukaryota"/>
</dbReference>
<dbReference type="Pfam" id="PF01762">
    <property type="entry name" value="Galactosyl_T"/>
    <property type="match status" value="1"/>
</dbReference>
<dbReference type="InterPro" id="IPR002659">
    <property type="entry name" value="Glyco_trans_31"/>
</dbReference>
<evidence type="ECO:0000256" key="3">
    <source>
        <dbReference type="ARBA" id="ARBA00022676"/>
    </source>
</evidence>
<evidence type="ECO:0000256" key="7">
    <source>
        <dbReference type="ARBA" id="ARBA00022989"/>
    </source>
</evidence>
<dbReference type="GO" id="GO:0000139">
    <property type="term" value="C:Golgi membrane"/>
    <property type="evidence" value="ECO:0007669"/>
    <property type="project" value="UniProtKB-SubCell"/>
</dbReference>
<proteinExistence type="inferred from homology"/>
<keyword evidence="8 10" id="KW-0333">Golgi apparatus</keyword>